<gene>
    <name evidence="2" type="ORF">GCM10007320_30210</name>
</gene>
<protein>
    <recommendedName>
        <fullName evidence="1">CCHC-type domain-containing protein</fullName>
    </recommendedName>
</protein>
<evidence type="ECO:0000313" key="3">
    <source>
        <dbReference type="Proteomes" id="UP000626210"/>
    </source>
</evidence>
<proteinExistence type="predicted"/>
<name>A0ABQ3G4A5_9BURK</name>
<dbReference type="RefSeq" id="WP_189687776.1">
    <property type="nucleotide sequence ID" value="NZ_BMYK01000008.1"/>
</dbReference>
<dbReference type="InterPro" id="IPR001878">
    <property type="entry name" value="Znf_CCHC"/>
</dbReference>
<comment type="caution">
    <text evidence="2">The sequence shown here is derived from an EMBL/GenBank/DDBJ whole genome shotgun (WGS) entry which is preliminary data.</text>
</comment>
<dbReference type="Proteomes" id="UP000626210">
    <property type="component" value="Unassembled WGS sequence"/>
</dbReference>
<reference evidence="3" key="1">
    <citation type="journal article" date="2019" name="Int. J. Syst. Evol. Microbiol.">
        <title>The Global Catalogue of Microorganisms (GCM) 10K type strain sequencing project: providing services to taxonomists for standard genome sequencing and annotation.</title>
        <authorList>
            <consortium name="The Broad Institute Genomics Platform"/>
            <consortium name="The Broad Institute Genome Sequencing Center for Infectious Disease"/>
            <person name="Wu L."/>
            <person name="Ma J."/>
        </authorList>
    </citation>
    <scope>NUCLEOTIDE SEQUENCE [LARGE SCALE GENOMIC DNA]</scope>
    <source>
        <strain evidence="3">KCTC 23314</strain>
    </source>
</reference>
<dbReference type="EMBL" id="BMYK01000008">
    <property type="protein sequence ID" value="GHC85327.1"/>
    <property type="molecule type" value="Genomic_DNA"/>
</dbReference>
<keyword evidence="3" id="KW-1185">Reference proteome</keyword>
<evidence type="ECO:0000259" key="1">
    <source>
        <dbReference type="PROSITE" id="PS50158"/>
    </source>
</evidence>
<feature type="domain" description="CCHC-type" evidence="1">
    <location>
        <begin position="3"/>
        <end position="17"/>
    </location>
</feature>
<accession>A0ABQ3G4A5</accession>
<dbReference type="PROSITE" id="PS50158">
    <property type="entry name" value="ZF_CCHC"/>
    <property type="match status" value="1"/>
</dbReference>
<sequence length="63" mass="6898">MHCIACGREGHNSARCPLQLWKREAPAPRPAAAPAVQRAAPAAPPLCRLDSHDRSREAWLQFG</sequence>
<organism evidence="2 3">
    <name type="scientific">Pseudorhodoferax aquiterrae</name>
    <dbReference type="NCBI Taxonomy" id="747304"/>
    <lineage>
        <taxon>Bacteria</taxon>
        <taxon>Pseudomonadati</taxon>
        <taxon>Pseudomonadota</taxon>
        <taxon>Betaproteobacteria</taxon>
        <taxon>Burkholderiales</taxon>
        <taxon>Comamonadaceae</taxon>
    </lineage>
</organism>
<evidence type="ECO:0000313" key="2">
    <source>
        <dbReference type="EMBL" id="GHC85327.1"/>
    </source>
</evidence>